<dbReference type="EMBL" id="VNHT01000067">
    <property type="protein sequence ID" value="TYP78867.1"/>
    <property type="molecule type" value="Genomic_DNA"/>
</dbReference>
<reference evidence="1 3" key="1">
    <citation type="submission" date="2016-10" db="EMBL/GenBank/DDBJ databases">
        <authorList>
            <person name="de Groot N.N."/>
        </authorList>
    </citation>
    <scope>NUCLEOTIDE SEQUENCE [LARGE SCALE GENOMIC DNA]</scope>
    <source>
        <strain evidence="1 3">Nm110</strain>
    </source>
</reference>
<dbReference type="Proteomes" id="UP000183454">
    <property type="component" value="Unassembled WGS sequence"/>
</dbReference>
<evidence type="ECO:0000313" key="1">
    <source>
        <dbReference type="EMBL" id="SDW62123.1"/>
    </source>
</evidence>
<dbReference type="AlphaFoldDB" id="A0A1H2V1F0"/>
<proteinExistence type="predicted"/>
<evidence type="ECO:0000313" key="4">
    <source>
        <dbReference type="Proteomes" id="UP000324176"/>
    </source>
</evidence>
<gene>
    <name evidence="2" type="ORF">BCL69_10673</name>
    <name evidence="1" type="ORF">SAMN05421882_10193</name>
</gene>
<dbReference type="EMBL" id="FNNH01000019">
    <property type="protein sequence ID" value="SDW62123.1"/>
    <property type="molecule type" value="Genomic_DNA"/>
</dbReference>
<evidence type="ECO:0000313" key="3">
    <source>
        <dbReference type="Proteomes" id="UP000183454"/>
    </source>
</evidence>
<sequence length="76" mass="8306">MTIIDQTTFTISCSCGESESKTIHQHGSRYGGTWEPVGSMVKFTVYWNSDDELTAPEITSAQCKSCGADDCHIAIK</sequence>
<protein>
    <submittedName>
        <fullName evidence="1">Uncharacterized protein</fullName>
    </submittedName>
</protein>
<reference evidence="2 4" key="2">
    <citation type="submission" date="2019-07" db="EMBL/GenBank/DDBJ databases">
        <title>Active sludge and wastewater microbial communities from Klosterneuburg, Austria.</title>
        <authorList>
            <person name="Wagner M."/>
        </authorList>
    </citation>
    <scope>NUCLEOTIDE SEQUENCE [LARGE SCALE GENOMIC DNA]</scope>
    <source>
        <strain evidence="2 4">Nm2</strain>
    </source>
</reference>
<accession>A0A1H2V1F0</accession>
<dbReference type="Proteomes" id="UP000324176">
    <property type="component" value="Unassembled WGS sequence"/>
</dbReference>
<evidence type="ECO:0000313" key="2">
    <source>
        <dbReference type="EMBL" id="TYP78867.1"/>
    </source>
</evidence>
<organism evidence="1 3">
    <name type="scientific">Nitrosomonas communis</name>
    <dbReference type="NCBI Taxonomy" id="44574"/>
    <lineage>
        <taxon>Bacteria</taxon>
        <taxon>Pseudomonadati</taxon>
        <taxon>Pseudomonadota</taxon>
        <taxon>Betaproteobacteria</taxon>
        <taxon>Nitrosomonadales</taxon>
        <taxon>Nitrosomonadaceae</taxon>
        <taxon>Nitrosomonas</taxon>
    </lineage>
</organism>
<name>A0A1H2V1F0_9PROT</name>
<dbReference type="RefSeq" id="WP_144412947.1">
    <property type="nucleotide sequence ID" value="NZ_VNHT01000067.1"/>
</dbReference>